<evidence type="ECO:0000313" key="4">
    <source>
        <dbReference type="EMBL" id="TSJ66827.1"/>
    </source>
</evidence>
<proteinExistence type="predicted"/>
<evidence type="ECO:0000313" key="5">
    <source>
        <dbReference type="Proteomes" id="UP000316425"/>
    </source>
</evidence>
<dbReference type="GO" id="GO:0030288">
    <property type="term" value="C:outer membrane-bounded periplasmic space"/>
    <property type="evidence" value="ECO:0007669"/>
    <property type="project" value="InterPro"/>
</dbReference>
<feature type="chain" id="PRO_5039607595" evidence="3">
    <location>
        <begin position="20"/>
        <end position="352"/>
    </location>
</feature>
<dbReference type="Gene3D" id="3.40.190.170">
    <property type="entry name" value="Bacterial extracellular solute-binding protein, family 7"/>
    <property type="match status" value="1"/>
</dbReference>
<organism evidence="4 5">
    <name type="scientific">Allobacillus salarius</name>
    <dbReference type="NCBI Taxonomy" id="1955272"/>
    <lineage>
        <taxon>Bacteria</taxon>
        <taxon>Bacillati</taxon>
        <taxon>Bacillota</taxon>
        <taxon>Bacilli</taxon>
        <taxon>Bacillales</taxon>
        <taxon>Bacillaceae</taxon>
        <taxon>Allobacillus</taxon>
    </lineage>
</organism>
<sequence length="352" mass="40010">MGMKKLNLFSIVMAFILLAACGNQGNTVSEAGEKGPEHVIRFVHEEQIDSVQQSYVEEFKKIIEEKSNGDVHVEIYPVGQLGDATTQAELLQIGAVDMAIVSPGNIGTMVPESQALLLHFLFSDDMQINKQVLNESEALYGPMNEAFLDRRIKVLSYWTEGFNHWTANKALEQPSDFEGNRFRTMPSPLIVSSYEAYGANPTPMPYEQVYSGLQLNMIDGQTNPMFAIEQMKFYEVQSNMTLSRHSLYVTTTAINPDYYEGLPEDVQQMINETVEEMKDKSFEIQNEQNSEDLETIKQESNIEINELTGEQRKAFRESSKPVREEYVDMVGNERAREIIDTLEKEIQELEGN</sequence>
<name>A0A556PR16_9BACI</name>
<dbReference type="PIRSF" id="PIRSF006470">
    <property type="entry name" value="DctB"/>
    <property type="match status" value="1"/>
</dbReference>
<dbReference type="PROSITE" id="PS51257">
    <property type="entry name" value="PROKAR_LIPOPROTEIN"/>
    <property type="match status" value="1"/>
</dbReference>
<dbReference type="AlphaFoldDB" id="A0A556PR16"/>
<evidence type="ECO:0000256" key="1">
    <source>
        <dbReference type="ARBA" id="ARBA00022729"/>
    </source>
</evidence>
<dbReference type="NCBIfam" id="TIGR00787">
    <property type="entry name" value="dctP"/>
    <property type="match status" value="1"/>
</dbReference>
<dbReference type="EMBL" id="VMHE01000003">
    <property type="protein sequence ID" value="TSJ66827.1"/>
    <property type="molecule type" value="Genomic_DNA"/>
</dbReference>
<dbReference type="Proteomes" id="UP000316425">
    <property type="component" value="Unassembled WGS sequence"/>
</dbReference>
<keyword evidence="1 3" id="KW-0732">Signal</keyword>
<feature type="signal peptide" evidence="3">
    <location>
        <begin position="1"/>
        <end position="19"/>
    </location>
</feature>
<dbReference type="InterPro" id="IPR004682">
    <property type="entry name" value="TRAP_DctP"/>
</dbReference>
<dbReference type="Pfam" id="PF03480">
    <property type="entry name" value="DctP"/>
    <property type="match status" value="1"/>
</dbReference>
<dbReference type="PANTHER" id="PTHR33376:SF15">
    <property type="entry name" value="BLL6794 PROTEIN"/>
    <property type="match status" value="1"/>
</dbReference>
<dbReference type="InterPro" id="IPR038404">
    <property type="entry name" value="TRAP_DctP_sf"/>
</dbReference>
<dbReference type="GO" id="GO:0055085">
    <property type="term" value="P:transmembrane transport"/>
    <property type="evidence" value="ECO:0007669"/>
    <property type="project" value="InterPro"/>
</dbReference>
<dbReference type="InterPro" id="IPR018389">
    <property type="entry name" value="DctP_fam"/>
</dbReference>
<evidence type="ECO:0000256" key="3">
    <source>
        <dbReference type="SAM" id="SignalP"/>
    </source>
</evidence>
<accession>A0A556PR16</accession>
<reference evidence="4 5" key="1">
    <citation type="submission" date="2019-07" db="EMBL/GenBank/DDBJ databases">
        <title>Allobacillus sp. nov. SKP isolated from shrimp paste of Euphausiacea.</title>
        <authorList>
            <person name="Kanchanasin P."/>
            <person name="Tanasupawat S."/>
            <person name="Shi W."/>
            <person name="Wu L."/>
            <person name="Ma J."/>
        </authorList>
    </citation>
    <scope>NUCLEOTIDE SEQUENCE [LARGE SCALE GENOMIC DNA]</scope>
    <source>
        <strain evidence="4 5">SKP4-8</strain>
    </source>
</reference>
<comment type="caution">
    <text evidence="4">The sequence shown here is derived from an EMBL/GenBank/DDBJ whole genome shotgun (WGS) entry which is preliminary data.</text>
</comment>
<keyword evidence="2" id="KW-0175">Coiled coil</keyword>
<dbReference type="OrthoDB" id="9776801at2"/>
<dbReference type="PANTHER" id="PTHR33376">
    <property type="match status" value="1"/>
</dbReference>
<gene>
    <name evidence="4" type="ORF">FPQ13_03795</name>
</gene>
<evidence type="ECO:0000256" key="2">
    <source>
        <dbReference type="SAM" id="Coils"/>
    </source>
</evidence>
<protein>
    <submittedName>
        <fullName evidence="4">DctP family TRAP transporter solute-binding subunit</fullName>
    </submittedName>
</protein>
<dbReference type="NCBIfam" id="NF037995">
    <property type="entry name" value="TRAP_S1"/>
    <property type="match status" value="1"/>
</dbReference>
<feature type="coiled-coil region" evidence="2">
    <location>
        <begin position="290"/>
        <end position="352"/>
    </location>
</feature>
<keyword evidence="5" id="KW-1185">Reference proteome</keyword>